<feature type="domain" description="GAG-pre-integrase" evidence="1">
    <location>
        <begin position="143"/>
        <end position="202"/>
    </location>
</feature>
<comment type="caution">
    <text evidence="2">The sequence shown here is derived from an EMBL/GenBank/DDBJ whole genome shotgun (WGS) entry which is preliminary data.</text>
</comment>
<reference evidence="2" key="1">
    <citation type="submission" date="2018-05" db="EMBL/GenBank/DDBJ databases">
        <title>Draft genome of Mucuna pruriens seed.</title>
        <authorList>
            <person name="Nnadi N.E."/>
            <person name="Vos R."/>
            <person name="Hasami M.H."/>
            <person name="Devisetty U.K."/>
            <person name="Aguiy J.C."/>
        </authorList>
    </citation>
    <scope>NUCLEOTIDE SEQUENCE [LARGE SCALE GENOMIC DNA]</scope>
    <source>
        <strain evidence="2">JCA_2017</strain>
    </source>
</reference>
<evidence type="ECO:0000313" key="2">
    <source>
        <dbReference type="EMBL" id="RDX81630.1"/>
    </source>
</evidence>
<dbReference type="Proteomes" id="UP000257109">
    <property type="component" value="Unassembled WGS sequence"/>
</dbReference>
<feature type="non-terminal residue" evidence="2">
    <location>
        <position position="1"/>
    </location>
</feature>
<evidence type="ECO:0000313" key="3">
    <source>
        <dbReference type="Proteomes" id="UP000257109"/>
    </source>
</evidence>
<dbReference type="AlphaFoldDB" id="A0A371FTZ1"/>
<dbReference type="InterPro" id="IPR025724">
    <property type="entry name" value="GAG-pre-integrase_dom"/>
</dbReference>
<dbReference type="Pfam" id="PF13976">
    <property type="entry name" value="gag_pre-integrs"/>
    <property type="match status" value="1"/>
</dbReference>
<keyword evidence="3" id="KW-1185">Reference proteome</keyword>
<protein>
    <recommendedName>
        <fullName evidence="1">GAG-pre-integrase domain-containing protein</fullName>
    </recommendedName>
</protein>
<dbReference type="EMBL" id="QJKJ01007870">
    <property type="protein sequence ID" value="RDX81630.1"/>
    <property type="molecule type" value="Genomic_DNA"/>
</dbReference>
<gene>
    <name evidence="2" type="ORF">CR513_37663</name>
</gene>
<sequence>MVSPPSMSSFITLTSTQVTTMSTGSNSDLQQNTQSLGNAGLALMSVDDGLSIQSLLPTTSKTHRTHVSNANGMSSPVTSVGTVMLTPLLPLEHTLLVPSLSNNLLSMSQVTEQLNCLVLMYHQFCLLQDLNIKDIIGHGTGRRLYYVDDICSGNALTNQSSRCAKKHQIWMWHCRYGHASFAYIKHLFPSLFLDYNPLDFPCNSHDLTLFDD</sequence>
<name>A0A371FTZ1_MUCPR</name>
<accession>A0A371FTZ1</accession>
<dbReference type="OrthoDB" id="1750575at2759"/>
<evidence type="ECO:0000259" key="1">
    <source>
        <dbReference type="Pfam" id="PF13976"/>
    </source>
</evidence>
<organism evidence="2 3">
    <name type="scientific">Mucuna pruriens</name>
    <name type="common">Velvet bean</name>
    <name type="synonym">Dolichos pruriens</name>
    <dbReference type="NCBI Taxonomy" id="157652"/>
    <lineage>
        <taxon>Eukaryota</taxon>
        <taxon>Viridiplantae</taxon>
        <taxon>Streptophyta</taxon>
        <taxon>Embryophyta</taxon>
        <taxon>Tracheophyta</taxon>
        <taxon>Spermatophyta</taxon>
        <taxon>Magnoliopsida</taxon>
        <taxon>eudicotyledons</taxon>
        <taxon>Gunneridae</taxon>
        <taxon>Pentapetalae</taxon>
        <taxon>rosids</taxon>
        <taxon>fabids</taxon>
        <taxon>Fabales</taxon>
        <taxon>Fabaceae</taxon>
        <taxon>Papilionoideae</taxon>
        <taxon>50 kb inversion clade</taxon>
        <taxon>NPAAA clade</taxon>
        <taxon>indigoferoid/millettioid clade</taxon>
        <taxon>Phaseoleae</taxon>
        <taxon>Mucuna</taxon>
    </lineage>
</organism>
<proteinExistence type="predicted"/>